<evidence type="ECO:0000313" key="3">
    <source>
        <dbReference type="Proteomes" id="UP000576550"/>
    </source>
</evidence>
<feature type="transmembrane region" description="Helical" evidence="1">
    <location>
        <begin position="6"/>
        <end position="27"/>
    </location>
</feature>
<evidence type="ECO:0000256" key="1">
    <source>
        <dbReference type="SAM" id="Phobius"/>
    </source>
</evidence>
<evidence type="ECO:0000313" key="2">
    <source>
        <dbReference type="EMBL" id="HHX99491.1"/>
    </source>
</evidence>
<dbReference type="Proteomes" id="UP000576550">
    <property type="component" value="Unassembled WGS sequence"/>
</dbReference>
<sequence length="238" mass="26634">MENKERINWLLVITVFLFLISVGVVIYKVREAGLGEKVVCNIEGKEYLEDESFVDANGNSCVCSSSGFPVCENEGGSVEVVEESLPSTDNLKFTEKYLNSLNKEKPDYKKINVVDITQSGESLKITIEREEYCSEDNASPNSAGFYELKDDRVIITTVTGRDKEVHTQTCLLSSSFEVNPFTVSVNDAFLVVYRNERGEEIELDACAYKGVLYSENDVFSSEDGKKICGCDQRKVECK</sequence>
<keyword evidence="1" id="KW-1133">Transmembrane helix</keyword>
<dbReference type="AlphaFoldDB" id="A0A832QBZ6"/>
<gene>
    <name evidence="2" type="ORF">GX533_02320</name>
</gene>
<comment type="caution">
    <text evidence="2">The sequence shown here is derived from an EMBL/GenBank/DDBJ whole genome shotgun (WGS) entry which is preliminary data.</text>
</comment>
<organism evidence="2 3">
    <name type="scientific">Candidatus Dojkabacteria bacterium</name>
    <dbReference type="NCBI Taxonomy" id="2099670"/>
    <lineage>
        <taxon>Bacteria</taxon>
        <taxon>Candidatus Dojkabacteria</taxon>
    </lineage>
</organism>
<dbReference type="EMBL" id="DUTP01000003">
    <property type="protein sequence ID" value="HHX99491.1"/>
    <property type="molecule type" value="Genomic_DNA"/>
</dbReference>
<keyword evidence="1" id="KW-0812">Transmembrane</keyword>
<name>A0A832QBZ6_9BACT</name>
<reference evidence="2 3" key="1">
    <citation type="journal article" date="2020" name="Biotechnol. Biofuels">
        <title>New insights from the biogas microbiome by comprehensive genome-resolved metagenomics of nearly 1600 species originating from multiple anaerobic digesters.</title>
        <authorList>
            <person name="Campanaro S."/>
            <person name="Treu L."/>
            <person name="Rodriguez-R L.M."/>
            <person name="Kovalovszki A."/>
            <person name="Ziels R.M."/>
            <person name="Maus I."/>
            <person name="Zhu X."/>
            <person name="Kougias P.G."/>
            <person name="Basile A."/>
            <person name="Luo G."/>
            <person name="Schluter A."/>
            <person name="Konstantinidis K.T."/>
            <person name="Angelidaki I."/>
        </authorList>
    </citation>
    <scope>NUCLEOTIDE SEQUENCE [LARGE SCALE GENOMIC DNA]</scope>
    <source>
        <strain evidence="2">AS05jafATM_89</strain>
    </source>
</reference>
<protein>
    <submittedName>
        <fullName evidence="2">Uncharacterized protein</fullName>
    </submittedName>
</protein>
<keyword evidence="1" id="KW-0472">Membrane</keyword>
<accession>A0A832QBZ6</accession>
<proteinExistence type="predicted"/>